<evidence type="ECO:0000313" key="1">
    <source>
        <dbReference type="EMBL" id="MBD3870739.1"/>
    </source>
</evidence>
<dbReference type="Proteomes" id="UP000598633">
    <property type="component" value="Unassembled WGS sequence"/>
</dbReference>
<dbReference type="InterPro" id="IPR011949">
    <property type="entry name" value="HAD-SF_hydro_IA_REG-2-like"/>
</dbReference>
<dbReference type="SFLD" id="SFLDS00003">
    <property type="entry name" value="Haloacid_Dehalogenase"/>
    <property type="match status" value="1"/>
</dbReference>
<dbReference type="InterPro" id="IPR051828">
    <property type="entry name" value="HAD-like_hydrolase_domain"/>
</dbReference>
<dbReference type="Pfam" id="PF00702">
    <property type="entry name" value="Hydrolase"/>
    <property type="match status" value="1"/>
</dbReference>
<dbReference type="SUPFAM" id="SSF56784">
    <property type="entry name" value="HAD-like"/>
    <property type="match status" value="1"/>
</dbReference>
<sequence>MTTNHLAAITFDAGGTMIYCDPSPGELYAHHLSRLGRPVQADEVGPIFRDAWAAMQRRSVPGQDRYNSIAGGELAWWGAFVREVLSRLDHDAPWEPLLEDLYAAFCEASIWKVFPETMSTLEALAGRGVRLAVISNWDRRLPDILRSLHISEIFETVTVSSHEGVEKPSSEIFRRTLERMEISAEETIHVGDSPLEDYSGAENAGLGAALIDRHELFVGELYRRISSLSEILDLVG</sequence>
<dbReference type="EMBL" id="JACXWA010000085">
    <property type="protein sequence ID" value="MBD3870739.1"/>
    <property type="molecule type" value="Genomic_DNA"/>
</dbReference>
<dbReference type="AlphaFoldDB" id="A0A8J7CGE8"/>
<dbReference type="PRINTS" id="PR00413">
    <property type="entry name" value="HADHALOGNASE"/>
</dbReference>
<dbReference type="NCBIfam" id="TIGR02252">
    <property type="entry name" value="DREG-2"/>
    <property type="match status" value="1"/>
</dbReference>
<dbReference type="InterPro" id="IPR044924">
    <property type="entry name" value="HAD-SF_hydro_IA_REG-2-like_cap"/>
</dbReference>
<dbReference type="NCBIfam" id="TIGR01549">
    <property type="entry name" value="HAD-SF-IA-v1"/>
    <property type="match status" value="1"/>
</dbReference>
<dbReference type="PANTHER" id="PTHR46191:SF2">
    <property type="entry name" value="HALOACID DEHALOGENASE-LIKE HYDROLASE DOMAIN-CONTAINING PROTEIN 3"/>
    <property type="match status" value="1"/>
</dbReference>
<evidence type="ECO:0000313" key="2">
    <source>
        <dbReference type="Proteomes" id="UP000598633"/>
    </source>
</evidence>
<dbReference type="Gene3D" id="3.40.50.1000">
    <property type="entry name" value="HAD superfamily/HAD-like"/>
    <property type="match status" value="1"/>
</dbReference>
<dbReference type="InterPro" id="IPR006439">
    <property type="entry name" value="HAD-SF_hydro_IA"/>
</dbReference>
<protein>
    <submittedName>
        <fullName evidence="1">HAD-IA family hydrolase</fullName>
    </submittedName>
</protein>
<dbReference type="InterPro" id="IPR023214">
    <property type="entry name" value="HAD_sf"/>
</dbReference>
<accession>A0A8J7CGE8</accession>
<reference evidence="1 2" key="1">
    <citation type="submission" date="2020-08" db="EMBL/GenBank/DDBJ databases">
        <title>Acidobacteriota in marine sediments use diverse sulfur dissimilation pathways.</title>
        <authorList>
            <person name="Wasmund K."/>
        </authorList>
    </citation>
    <scope>NUCLEOTIDE SEQUENCE [LARGE SCALE GENOMIC DNA]</scope>
    <source>
        <strain evidence="1">MAG AM3-A</strain>
    </source>
</reference>
<name>A0A8J7CGE8_9BACT</name>
<dbReference type="Gene3D" id="1.10.150.720">
    <property type="entry name" value="Haloacid dehalogenase-like hydrolase"/>
    <property type="match status" value="1"/>
</dbReference>
<gene>
    <name evidence="1" type="ORF">IFJ97_05200</name>
</gene>
<keyword evidence="1" id="KW-0378">Hydrolase</keyword>
<proteinExistence type="predicted"/>
<comment type="caution">
    <text evidence="1">The sequence shown here is derived from an EMBL/GenBank/DDBJ whole genome shotgun (WGS) entry which is preliminary data.</text>
</comment>
<dbReference type="PANTHER" id="PTHR46191">
    <property type="match status" value="1"/>
</dbReference>
<dbReference type="GO" id="GO:0016787">
    <property type="term" value="F:hydrolase activity"/>
    <property type="evidence" value="ECO:0007669"/>
    <property type="project" value="UniProtKB-KW"/>
</dbReference>
<dbReference type="InterPro" id="IPR036412">
    <property type="entry name" value="HAD-like_sf"/>
</dbReference>
<organism evidence="1 2">
    <name type="scientific">Candidatus Sulfomarinibacter kjeldsenii</name>
    <dbReference type="NCBI Taxonomy" id="2885994"/>
    <lineage>
        <taxon>Bacteria</taxon>
        <taxon>Pseudomonadati</taxon>
        <taxon>Acidobacteriota</taxon>
        <taxon>Thermoanaerobaculia</taxon>
        <taxon>Thermoanaerobaculales</taxon>
        <taxon>Candidatus Sulfomarinibacteraceae</taxon>
        <taxon>Candidatus Sulfomarinibacter</taxon>
    </lineage>
</organism>
<dbReference type="SFLD" id="SFLDG01129">
    <property type="entry name" value="C1.5:_HAD__Beta-PGM__Phosphata"/>
    <property type="match status" value="1"/>
</dbReference>